<evidence type="ECO:0000313" key="13">
    <source>
        <dbReference type="Proteomes" id="UP000295636"/>
    </source>
</evidence>
<accession>A0A4R5KKT5</accession>
<feature type="active site" evidence="9">
    <location>
        <position position="173"/>
    </location>
</feature>
<comment type="pathway">
    <text evidence="2 9">Purine metabolism; GMP biosynthesis; GMP from XMP (L-Gln route): step 1/1.</text>
</comment>
<dbReference type="EMBL" id="SMRT01000008">
    <property type="protein sequence ID" value="TDF96181.1"/>
    <property type="molecule type" value="Genomic_DNA"/>
</dbReference>
<dbReference type="UniPathway" id="UPA00189">
    <property type="reaction ID" value="UER00296"/>
</dbReference>
<dbReference type="PRINTS" id="PR00096">
    <property type="entry name" value="GATASE"/>
</dbReference>
<dbReference type="PANTHER" id="PTHR11922:SF2">
    <property type="entry name" value="GMP SYNTHASE [GLUTAMINE-HYDROLYZING]"/>
    <property type="match status" value="1"/>
</dbReference>
<evidence type="ECO:0000256" key="5">
    <source>
        <dbReference type="ARBA" id="ARBA00022749"/>
    </source>
</evidence>
<dbReference type="CDD" id="cd01742">
    <property type="entry name" value="GATase1_GMP_Synthase"/>
    <property type="match status" value="1"/>
</dbReference>
<dbReference type="Pfam" id="PF00958">
    <property type="entry name" value="GMP_synt_C"/>
    <property type="match status" value="1"/>
</dbReference>
<feature type="binding site" evidence="10">
    <location>
        <begin position="225"/>
        <end position="231"/>
    </location>
    <ligand>
        <name>ATP</name>
        <dbReference type="ChEBI" id="CHEBI:30616"/>
    </ligand>
</feature>
<dbReference type="InterPro" id="IPR001674">
    <property type="entry name" value="GMP_synth_C"/>
</dbReference>
<comment type="subunit">
    <text evidence="9">Homodimer.</text>
</comment>
<dbReference type="RefSeq" id="WP_133230364.1">
    <property type="nucleotide sequence ID" value="NZ_SMRT01000008.1"/>
</dbReference>
<dbReference type="FunFam" id="3.40.50.880:FF:000001">
    <property type="entry name" value="GMP synthase [glutamine-hydrolyzing]"/>
    <property type="match status" value="1"/>
</dbReference>
<dbReference type="FunFam" id="3.40.50.620:FF:000001">
    <property type="entry name" value="GMP synthase [glutamine-hydrolyzing]"/>
    <property type="match status" value="1"/>
</dbReference>
<proteinExistence type="inferred from homology"/>
<gene>
    <name evidence="9 12" type="primary">guaA</name>
    <name evidence="12" type="ORF">E1757_17430</name>
</gene>
<dbReference type="Proteomes" id="UP000295636">
    <property type="component" value="Unassembled WGS sequence"/>
</dbReference>
<dbReference type="AlphaFoldDB" id="A0A4R5KKT5"/>
<evidence type="ECO:0000313" key="12">
    <source>
        <dbReference type="EMBL" id="TDF96181.1"/>
    </source>
</evidence>
<keyword evidence="7 9" id="KW-0067">ATP-binding</keyword>
<feature type="domain" description="GMPS ATP-PPase" evidence="11">
    <location>
        <begin position="198"/>
        <end position="387"/>
    </location>
</feature>
<evidence type="ECO:0000256" key="1">
    <source>
        <dbReference type="ARBA" id="ARBA00002332"/>
    </source>
</evidence>
<keyword evidence="4 9" id="KW-0547">Nucleotide-binding</keyword>
<dbReference type="InterPro" id="IPR022955">
    <property type="entry name" value="GMP_synthase"/>
</dbReference>
<dbReference type="NCBIfam" id="TIGR00888">
    <property type="entry name" value="guaA_Nterm"/>
    <property type="match status" value="1"/>
</dbReference>
<evidence type="ECO:0000256" key="3">
    <source>
        <dbReference type="ARBA" id="ARBA00022598"/>
    </source>
</evidence>
<dbReference type="Pfam" id="PF00117">
    <property type="entry name" value="GATase"/>
    <property type="match status" value="1"/>
</dbReference>
<dbReference type="Gene3D" id="3.30.300.10">
    <property type="match status" value="1"/>
</dbReference>
<dbReference type="InterPro" id="IPR017926">
    <property type="entry name" value="GATASE"/>
</dbReference>
<evidence type="ECO:0000256" key="7">
    <source>
        <dbReference type="ARBA" id="ARBA00022840"/>
    </source>
</evidence>
<dbReference type="InterPro" id="IPR022310">
    <property type="entry name" value="NAD/GMP_synthase"/>
</dbReference>
<dbReference type="GO" id="GO:0005524">
    <property type="term" value="F:ATP binding"/>
    <property type="evidence" value="ECO:0007669"/>
    <property type="project" value="UniProtKB-UniRule"/>
</dbReference>
<dbReference type="NCBIfam" id="NF000848">
    <property type="entry name" value="PRK00074.1"/>
    <property type="match status" value="1"/>
</dbReference>
<comment type="catalytic activity">
    <reaction evidence="9">
        <text>XMP + L-glutamine + ATP + H2O = GMP + L-glutamate + AMP + diphosphate + 2 H(+)</text>
        <dbReference type="Rhea" id="RHEA:11680"/>
        <dbReference type="ChEBI" id="CHEBI:15377"/>
        <dbReference type="ChEBI" id="CHEBI:15378"/>
        <dbReference type="ChEBI" id="CHEBI:29985"/>
        <dbReference type="ChEBI" id="CHEBI:30616"/>
        <dbReference type="ChEBI" id="CHEBI:33019"/>
        <dbReference type="ChEBI" id="CHEBI:57464"/>
        <dbReference type="ChEBI" id="CHEBI:58115"/>
        <dbReference type="ChEBI" id="CHEBI:58359"/>
        <dbReference type="ChEBI" id="CHEBI:456215"/>
        <dbReference type="EC" id="6.3.5.2"/>
    </reaction>
</comment>
<feature type="active site" description="Nucleophile" evidence="9">
    <location>
        <position position="84"/>
    </location>
</feature>
<dbReference type="PROSITE" id="PS51273">
    <property type="entry name" value="GATASE_TYPE_1"/>
    <property type="match status" value="1"/>
</dbReference>
<keyword evidence="8 9" id="KW-0315">Glutamine amidotransferase</keyword>
<dbReference type="HAMAP" id="MF_00344">
    <property type="entry name" value="GMP_synthase"/>
    <property type="match status" value="1"/>
</dbReference>
<evidence type="ECO:0000256" key="8">
    <source>
        <dbReference type="ARBA" id="ARBA00022962"/>
    </source>
</evidence>
<organism evidence="12 13">
    <name type="scientific">Paenibacillus piri</name>
    <dbReference type="NCBI Taxonomy" id="2547395"/>
    <lineage>
        <taxon>Bacteria</taxon>
        <taxon>Bacillati</taxon>
        <taxon>Bacillota</taxon>
        <taxon>Bacilli</taxon>
        <taxon>Bacillales</taxon>
        <taxon>Paenibacillaceae</taxon>
        <taxon>Paenibacillus</taxon>
    </lineage>
</organism>
<dbReference type="Gene3D" id="3.40.50.880">
    <property type="match status" value="1"/>
</dbReference>
<protein>
    <recommendedName>
        <fullName evidence="9">GMP synthase [glutamine-hydrolyzing]</fullName>
        <ecNumber evidence="9">6.3.5.2</ecNumber>
    </recommendedName>
    <alternativeName>
        <fullName evidence="9">GMP synthetase</fullName>
    </alternativeName>
    <alternativeName>
        <fullName evidence="9">Glutamine amidotransferase</fullName>
    </alternativeName>
</protein>
<dbReference type="FunFam" id="3.30.300.10:FF:000002">
    <property type="entry name" value="GMP synthase [glutamine-hydrolyzing]"/>
    <property type="match status" value="1"/>
</dbReference>
<evidence type="ECO:0000256" key="9">
    <source>
        <dbReference type="HAMAP-Rule" id="MF_00344"/>
    </source>
</evidence>
<dbReference type="SUPFAM" id="SSF54810">
    <property type="entry name" value="GMP synthetase C-terminal dimerisation domain"/>
    <property type="match status" value="1"/>
</dbReference>
<dbReference type="EC" id="6.3.5.2" evidence="9"/>
<dbReference type="PANTHER" id="PTHR11922">
    <property type="entry name" value="GMP SYNTHASE-RELATED"/>
    <property type="match status" value="1"/>
</dbReference>
<dbReference type="NCBIfam" id="TIGR00884">
    <property type="entry name" value="guaA_Cterm"/>
    <property type="match status" value="1"/>
</dbReference>
<dbReference type="SUPFAM" id="SSF52317">
    <property type="entry name" value="Class I glutamine amidotransferase-like"/>
    <property type="match status" value="1"/>
</dbReference>
<dbReference type="PROSITE" id="PS51553">
    <property type="entry name" value="GMPS_ATP_PPASE"/>
    <property type="match status" value="1"/>
</dbReference>
<dbReference type="CDD" id="cd01997">
    <property type="entry name" value="GMP_synthase_C"/>
    <property type="match status" value="1"/>
</dbReference>
<dbReference type="PRINTS" id="PR00099">
    <property type="entry name" value="CPSGATASE"/>
</dbReference>
<dbReference type="SUPFAM" id="SSF52402">
    <property type="entry name" value="Adenine nucleotide alpha hydrolases-like"/>
    <property type="match status" value="1"/>
</dbReference>
<feature type="active site" evidence="9">
    <location>
        <position position="171"/>
    </location>
</feature>
<evidence type="ECO:0000256" key="6">
    <source>
        <dbReference type="ARBA" id="ARBA00022755"/>
    </source>
</evidence>
<keyword evidence="5 9" id="KW-0332">GMP biosynthesis</keyword>
<keyword evidence="3 9" id="KW-0436">Ligase</keyword>
<dbReference type="Gene3D" id="3.40.50.620">
    <property type="entry name" value="HUPs"/>
    <property type="match status" value="1"/>
</dbReference>
<dbReference type="InterPro" id="IPR014729">
    <property type="entry name" value="Rossmann-like_a/b/a_fold"/>
</dbReference>
<dbReference type="OrthoDB" id="9802219at2"/>
<keyword evidence="6 9" id="KW-0658">Purine biosynthesis</keyword>
<dbReference type="GO" id="GO:0005829">
    <property type="term" value="C:cytosol"/>
    <property type="evidence" value="ECO:0007669"/>
    <property type="project" value="TreeGrafter"/>
</dbReference>
<evidence type="ECO:0000256" key="2">
    <source>
        <dbReference type="ARBA" id="ARBA00005153"/>
    </source>
</evidence>
<evidence type="ECO:0000256" key="4">
    <source>
        <dbReference type="ARBA" id="ARBA00022741"/>
    </source>
</evidence>
<dbReference type="InterPro" id="IPR004739">
    <property type="entry name" value="GMP_synth_GATase"/>
</dbReference>
<comment type="caution">
    <text evidence="12">The sequence shown here is derived from an EMBL/GenBank/DDBJ whole genome shotgun (WGS) entry which is preliminary data.</text>
</comment>
<dbReference type="InterPro" id="IPR029062">
    <property type="entry name" value="Class_I_gatase-like"/>
</dbReference>
<evidence type="ECO:0000256" key="10">
    <source>
        <dbReference type="PROSITE-ProRule" id="PRU00886"/>
    </source>
</evidence>
<name>A0A4R5KKT5_9BACL</name>
<reference evidence="12 13" key="1">
    <citation type="submission" date="2019-03" db="EMBL/GenBank/DDBJ databases">
        <title>This is whole genome sequence of Paenibacillus sp MS74 strain.</title>
        <authorList>
            <person name="Trinh H.N."/>
        </authorList>
    </citation>
    <scope>NUCLEOTIDE SEQUENCE [LARGE SCALE GENOMIC DNA]</scope>
    <source>
        <strain evidence="12 13">MS74</strain>
    </source>
</reference>
<keyword evidence="13" id="KW-1185">Reference proteome</keyword>
<evidence type="ECO:0000259" key="11">
    <source>
        <dbReference type="PROSITE" id="PS51553"/>
    </source>
</evidence>
<comment type="function">
    <text evidence="1 9">Catalyzes the synthesis of GMP from XMP.</text>
</comment>
<dbReference type="InterPro" id="IPR025777">
    <property type="entry name" value="GMPS_ATP_PPase_dom"/>
</dbReference>
<sequence>MDKPNELIVVLDFGGQYNQLIARRIRDLGVYSELLPYNTTVEKLKQLQPKGIVFSGGPLSVYGENAPHVDPAVYDLGIPIFGICYGMQLMAYQLQGKVERASKREYGKAEVDFADHCRLAHGLDKQQTVWMSHGDHVVELPEGFVIDASTEHAPVAAMSHPDKNMFAVQFHPEVRHSVYGNDMIHNFLYKVCGCEGKWSMESFIEDAIRDIRSQVGDKKVLCALSGGVDSSVVAMLIHKAIGDQLTCMFIDHGFLRKGEAEGVMDTFVGKFDMKVVKIDARDRFMGKLAGVDDPEQKRKLIGTEFIRVFEEESAKFDDFSFLAQGTLYTDIVESGTATAHTIKSHHNVGGLPEDMKFELVEPLKALFKDEVRKVGEECGLPAEIVWRQPFPGPGLAIRVLGEVTEEKLTIVRESDAILRDEIAKAGLDREIWQYFTALPNMKSVGVMGDARTYSYTVGIRAVTSIDGMTADWARIPWDVLEKISVRIVNEVDNVNRIVYDITSKPPATIEWE</sequence>
<dbReference type="GO" id="GO:0003921">
    <property type="term" value="F:GMP synthase activity"/>
    <property type="evidence" value="ECO:0007669"/>
    <property type="project" value="InterPro"/>
</dbReference>
<dbReference type="Pfam" id="PF02540">
    <property type="entry name" value="NAD_synthase"/>
    <property type="match status" value="1"/>
</dbReference>